<dbReference type="PANTHER" id="PTHR42280:SF1">
    <property type="entry name" value="CITG FAMILY PROTEIN"/>
    <property type="match status" value="1"/>
</dbReference>
<dbReference type="Gene3D" id="1.10.4200.10">
    <property type="entry name" value="Triphosphoribosyl-dephospho-CoA protein"/>
    <property type="match status" value="1"/>
</dbReference>
<dbReference type="PANTHER" id="PTHR42280">
    <property type="entry name" value="CITG FAMILY PROTEIN"/>
    <property type="match status" value="1"/>
</dbReference>
<dbReference type="GO" id="GO:0046917">
    <property type="term" value="F:triphosphoribosyl-dephospho-CoA synthase activity"/>
    <property type="evidence" value="ECO:0007669"/>
    <property type="project" value="UniProtKB-EC"/>
</dbReference>
<dbReference type="Pfam" id="PF01874">
    <property type="entry name" value="CitG"/>
    <property type="match status" value="1"/>
</dbReference>
<keyword evidence="1" id="KW-0328">Glycosyltransferase</keyword>
<evidence type="ECO:0000313" key="1">
    <source>
        <dbReference type="EMBL" id="MDV0445507.1"/>
    </source>
</evidence>
<keyword evidence="1" id="KW-0808">Transferase</keyword>
<organism evidence="1 2">
    <name type="scientific">Methanimicrococcus hacksteinii</name>
    <dbReference type="NCBI Taxonomy" id="3028293"/>
    <lineage>
        <taxon>Archaea</taxon>
        <taxon>Methanobacteriati</taxon>
        <taxon>Methanobacteriota</taxon>
        <taxon>Stenosarchaea group</taxon>
        <taxon>Methanomicrobia</taxon>
        <taxon>Methanosarcinales</taxon>
        <taxon>Methanosarcinaceae</taxon>
        <taxon>Methanimicrococcus</taxon>
    </lineage>
</organism>
<comment type="caution">
    <text evidence="1">The sequence shown here is derived from an EMBL/GenBank/DDBJ whole genome shotgun (WGS) entry which is preliminary data.</text>
</comment>
<keyword evidence="2" id="KW-1185">Reference proteome</keyword>
<name>A0ABU3VQ15_9EURY</name>
<dbReference type="RefSeq" id="WP_318785931.1">
    <property type="nucleotide sequence ID" value="NZ_JAWDKC010000019.1"/>
</dbReference>
<dbReference type="InterPro" id="IPR002736">
    <property type="entry name" value="CitG"/>
</dbReference>
<dbReference type="Proteomes" id="UP001272052">
    <property type="component" value="Unassembled WGS sequence"/>
</dbReference>
<protein>
    <submittedName>
        <fullName evidence="1">2-(5''-triphosphoribosyl)-3'-dephosphocoenzyme-A synthase</fullName>
        <ecNumber evidence="1">2.4.2.52</ecNumber>
    </submittedName>
</protein>
<sequence>MIHIPTEEKIAANASLAMVLEAASYPKPGNVHRLRDFKDTSLEHFLASAVSTQSVFEKSAFRYPGEETPAFGPLFYEAVIRSGSNRNGGNTHFGTFTLLLPLTAAAGFVLKEIGTDENEAKIGKRIVQKASEICRSTTPDDAVCFYKAFETLSIPVQKPEKGRKDYDLDLTNPAAIEKIRLEEIPLFDIMAMGAARDMVAAEWVNGFEKSLLFAEKLRKNKDRFEAHPEKCFKSVINSAVVYTFLEFLARYPDTFIVTKYDEKKARKVQKEAAEILKKSKKSDLKKIIPDIQKLDDKLWKNKINPGSLADIAAAGIFIALSEGLII</sequence>
<evidence type="ECO:0000313" key="2">
    <source>
        <dbReference type="Proteomes" id="UP001272052"/>
    </source>
</evidence>
<proteinExistence type="predicted"/>
<accession>A0ABU3VQ15</accession>
<reference evidence="1 2" key="1">
    <citation type="submission" date="2023-06" db="EMBL/GenBank/DDBJ databases">
        <title>Genome sequence of Methanimicrococcus sp. At1.</title>
        <authorList>
            <person name="Protasov E."/>
            <person name="Platt K."/>
            <person name="Poehlein A."/>
            <person name="Daniel R."/>
            <person name="Brune A."/>
        </authorList>
    </citation>
    <scope>NUCLEOTIDE SEQUENCE [LARGE SCALE GENOMIC DNA]</scope>
    <source>
        <strain evidence="1 2">At1</strain>
    </source>
</reference>
<dbReference type="EMBL" id="JAWDKC010000019">
    <property type="protein sequence ID" value="MDV0445507.1"/>
    <property type="molecule type" value="Genomic_DNA"/>
</dbReference>
<dbReference type="EC" id="2.4.2.52" evidence="1"/>
<gene>
    <name evidence="1" type="primary">citG</name>
    <name evidence="1" type="ORF">MmiAt1_10900</name>
</gene>
<dbReference type="GO" id="GO:0016757">
    <property type="term" value="F:glycosyltransferase activity"/>
    <property type="evidence" value="ECO:0007669"/>
    <property type="project" value="UniProtKB-KW"/>
</dbReference>